<dbReference type="InterPro" id="IPR052124">
    <property type="entry name" value="Rab9_kelch_effector"/>
</dbReference>
<dbReference type="InterPro" id="IPR015915">
    <property type="entry name" value="Kelch-typ_b-propeller"/>
</dbReference>
<protein>
    <recommendedName>
        <fullName evidence="4">Rab9 effector protein with kelch motifs</fullName>
    </recommendedName>
</protein>
<organism evidence="6 7">
    <name type="scientific">Holothuria leucospilota</name>
    <name type="common">Black long sea cucumber</name>
    <name type="synonym">Mertensiothuria leucospilota</name>
    <dbReference type="NCBI Taxonomy" id="206669"/>
    <lineage>
        <taxon>Eukaryota</taxon>
        <taxon>Metazoa</taxon>
        <taxon>Echinodermata</taxon>
        <taxon>Eleutherozoa</taxon>
        <taxon>Echinozoa</taxon>
        <taxon>Holothuroidea</taxon>
        <taxon>Aspidochirotacea</taxon>
        <taxon>Aspidochirotida</taxon>
        <taxon>Holothuriidae</taxon>
        <taxon>Holothuria</taxon>
    </lineage>
</organism>
<dbReference type="Pfam" id="PF24681">
    <property type="entry name" value="Kelch_KLHDC2_KLHL20_DRC7"/>
    <property type="match status" value="1"/>
</dbReference>
<evidence type="ECO:0000256" key="1">
    <source>
        <dbReference type="ARBA" id="ARBA00022441"/>
    </source>
</evidence>
<dbReference type="Gene3D" id="2.120.10.80">
    <property type="entry name" value="Kelch-type beta propeller"/>
    <property type="match status" value="2"/>
</dbReference>
<evidence type="ECO:0000313" key="6">
    <source>
        <dbReference type="EMBL" id="KAJ8026200.1"/>
    </source>
</evidence>
<feature type="compositionally biased region" description="Basic and acidic residues" evidence="5">
    <location>
        <begin position="374"/>
        <end position="384"/>
    </location>
</feature>
<dbReference type="PANTHER" id="PTHR46647:SF1">
    <property type="entry name" value="RAB9 EFFECTOR PROTEIN WITH KELCH MOTIFS"/>
    <property type="match status" value="1"/>
</dbReference>
<evidence type="ECO:0000313" key="7">
    <source>
        <dbReference type="Proteomes" id="UP001152320"/>
    </source>
</evidence>
<evidence type="ECO:0000256" key="4">
    <source>
        <dbReference type="ARBA" id="ARBA00039295"/>
    </source>
</evidence>
<evidence type="ECO:0000256" key="3">
    <source>
        <dbReference type="ARBA" id="ARBA00037224"/>
    </source>
</evidence>
<accession>A0A9Q0YPJ8</accession>
<dbReference type="SUPFAM" id="SSF50965">
    <property type="entry name" value="Galactose oxidase, central domain"/>
    <property type="match status" value="1"/>
</dbReference>
<evidence type="ECO:0000256" key="2">
    <source>
        <dbReference type="ARBA" id="ARBA00022737"/>
    </source>
</evidence>
<dbReference type="PANTHER" id="PTHR46647">
    <property type="entry name" value="RAB9 EFFECTOR PROTEIN WITH KELCH MOTIFS"/>
    <property type="match status" value="1"/>
</dbReference>
<name>A0A9Q0YPJ8_HOLLE</name>
<sequence>MELHPILEKGECPAKPKIWYVISAGGISPPSMRVGHSATALQSSQTKVLLLGGGNPNGVFPENHLLNLDSYEWEEAKWSGLKGRYEHTAFIASSCSGKVFVFGGANQAGNMNDMQVLELGAGQWTNITASGEAPTARTCRGSAVLGDQLYIFCGGEQGADPVSDCKLHVFDATTSAWTQPSVNGKVPKARHGHILVTVGTKLYLHGGMARESIYDDLFEYDIETSTWKQIKCTGDIPPGTAAHGAVAHNQDIVIFGGMTKNGASDSTYILNTETFQWKKIELSGPPPASRLDHAMCVVKMNFQRAPSPMEPSVEVSKDVPAGIVDITDNAMFVVDGIQQDLPAQGAGDSTPRAQAESSEERLSNQEENDISAPEVKRDAEERVTRGVTPGTTGDSSDSITCVLVHGGMDTGGQIFDDCLVMRLDDL</sequence>
<dbReference type="InterPro" id="IPR011043">
    <property type="entry name" value="Gal_Oxase/kelch_b-propeller"/>
</dbReference>
<reference evidence="6" key="1">
    <citation type="submission" date="2021-10" db="EMBL/GenBank/DDBJ databases">
        <title>Tropical sea cucumber genome reveals ecological adaptation and Cuvierian tubules defense mechanism.</title>
        <authorList>
            <person name="Chen T."/>
        </authorList>
    </citation>
    <scope>NUCLEOTIDE SEQUENCE</scope>
    <source>
        <strain evidence="6">Nanhai2018</strain>
        <tissue evidence="6">Muscle</tissue>
    </source>
</reference>
<feature type="region of interest" description="Disordered" evidence="5">
    <location>
        <begin position="341"/>
        <end position="395"/>
    </location>
</feature>
<keyword evidence="7" id="KW-1185">Reference proteome</keyword>
<comment type="function">
    <text evidence="3">Rab9 effector required for endosome to trans-Golgi network (TGN) transport.</text>
</comment>
<proteinExistence type="predicted"/>
<comment type="caution">
    <text evidence="6">The sequence shown here is derived from an EMBL/GenBank/DDBJ whole genome shotgun (WGS) entry which is preliminary data.</text>
</comment>
<keyword evidence="2" id="KW-0677">Repeat</keyword>
<dbReference type="AlphaFoldDB" id="A0A9Q0YPJ8"/>
<dbReference type="EMBL" id="JAIZAY010000017">
    <property type="protein sequence ID" value="KAJ8026200.1"/>
    <property type="molecule type" value="Genomic_DNA"/>
</dbReference>
<evidence type="ECO:0000256" key="5">
    <source>
        <dbReference type="SAM" id="MobiDB-lite"/>
    </source>
</evidence>
<dbReference type="Proteomes" id="UP001152320">
    <property type="component" value="Chromosome 17"/>
</dbReference>
<gene>
    <name evidence="6" type="ORF">HOLleu_33979</name>
</gene>
<keyword evidence="1" id="KW-0880">Kelch repeat</keyword>
<dbReference type="OrthoDB" id="10251809at2759"/>